<dbReference type="InterPro" id="IPR013083">
    <property type="entry name" value="Znf_RING/FYVE/PHD"/>
</dbReference>
<dbReference type="InterPro" id="IPR011011">
    <property type="entry name" value="Znf_FYVE_PHD"/>
</dbReference>
<keyword evidence="9" id="KW-0968">Cytoplasmic vesicle</keyword>
<sequence length="823" mass="93916">MHSDKIELLISIFLHVTETIGEISQDYSESSVPVMDDSQALHRFSTKFEYLLQFDQKEKKGLLGTRKDYWDYFCDCLAKQKGAKEGIRFVRSIAELRTALGRGRALIRYWLVHQRLADSLQRCLLQQNTTREYYGPRSPLVCAGAVSDLIVQLYDLNAVQFDLAPRGHDLDAEWPTFTRFGPRLKDLVQVEPLCWSCRAIPSCSVLCRGKQLTRLGHHQKFYWYSNQDSYKFIFACNLSEIRWNYSYVPLSRPVVGPRSVPSTVARRAAILTHENTRLLNDLQLLRNPKDPCDIDISPMQNTNENSLSNICTQKLVESTTIRGPVILPHGDKIAVSDASTQTNHGAQLMDVCGLQVEDSPLQLSGNITTELQQNWIQQMALMLQDQIQKDGMLDTSLESHAENQKPAVCLRKAADYLVTTLNDEVQRLKRQLADENVSCQQAEQAASRSTEVSKNNEPAEALNLRLNALEWVLRECQQMQKHLEMTEVRAQEALQNLKLAETEREELWTQLKTMEENCAVTLSQRRAAEEIQEKLQPERVNVFAELERRNDKASIEVDSSIGYEDVLHCTAGASSNGWRERAERAEERLNLLQDSIQREFSAMRFHTSSEVLGYQDQLQVLRPHLCLCLSLMAMLQIDRIASHLLLQWLSLHPHPSYRDKDVLWQKSDMLEFEQRLRAEERFEQGDSASQCLDCRSTFSWMLRRHNCRFCRRPFCYYCCNSPIPGREGVSKERCCKSCHGIYAPASPSSSSQPGSPFAEHGIVACTVTHTYTNMRARRHDTHLCAWSNGSGGLIVEFLSPSFNLSLVCFATEMFMPQVGGGVE</sequence>
<organism evidence="16 17">
    <name type="scientific">Eptatretus burgeri</name>
    <name type="common">Inshore hagfish</name>
    <dbReference type="NCBI Taxonomy" id="7764"/>
    <lineage>
        <taxon>Eukaryota</taxon>
        <taxon>Metazoa</taxon>
        <taxon>Chordata</taxon>
        <taxon>Craniata</taxon>
        <taxon>Vertebrata</taxon>
        <taxon>Cyclostomata</taxon>
        <taxon>Myxini</taxon>
        <taxon>Myxiniformes</taxon>
        <taxon>Myxinidae</taxon>
        <taxon>Eptatretinae</taxon>
        <taxon>Eptatretus</taxon>
    </lineage>
</organism>
<evidence type="ECO:0000256" key="9">
    <source>
        <dbReference type="ARBA" id="ARBA00023329"/>
    </source>
</evidence>
<evidence type="ECO:0000256" key="3">
    <source>
        <dbReference type="ARBA" id="ARBA00022723"/>
    </source>
</evidence>
<dbReference type="GeneTree" id="ENSGT00940000154044"/>
<dbReference type="Ensembl" id="ENSEBUT00000026416.1">
    <property type="protein sequence ID" value="ENSEBUP00000025840.1"/>
    <property type="gene ID" value="ENSEBUG00000015924.1"/>
</dbReference>
<dbReference type="InterPro" id="IPR000306">
    <property type="entry name" value="Znf_FYVE"/>
</dbReference>
<dbReference type="Gene3D" id="3.30.40.10">
    <property type="entry name" value="Zinc/RING finger domain, C3HC4 (zinc finger)"/>
    <property type="match status" value="1"/>
</dbReference>
<dbReference type="PROSITE" id="PS50178">
    <property type="entry name" value="ZF_FYVE"/>
    <property type="match status" value="1"/>
</dbReference>
<evidence type="ECO:0000256" key="1">
    <source>
        <dbReference type="ARBA" id="ARBA00004371"/>
    </source>
</evidence>
<dbReference type="Proteomes" id="UP000694388">
    <property type="component" value="Unplaced"/>
</dbReference>
<dbReference type="InterPro" id="IPR037213">
    <property type="entry name" value="Run_dom_sf"/>
</dbReference>
<evidence type="ECO:0000256" key="2">
    <source>
        <dbReference type="ARBA" id="ARBA00004419"/>
    </source>
</evidence>
<reference evidence="16" key="2">
    <citation type="submission" date="2025-09" db="UniProtKB">
        <authorList>
            <consortium name="Ensembl"/>
        </authorList>
    </citation>
    <scope>IDENTIFICATION</scope>
</reference>
<dbReference type="GO" id="GO:0005770">
    <property type="term" value="C:late endosome"/>
    <property type="evidence" value="ECO:0007669"/>
    <property type="project" value="TreeGrafter"/>
</dbReference>
<keyword evidence="4 12" id="KW-0863">Zinc-finger</keyword>
<dbReference type="Gene3D" id="1.20.58.900">
    <property type="match status" value="1"/>
</dbReference>
<keyword evidence="17" id="KW-1185">Reference proteome</keyword>
<keyword evidence="5" id="KW-0862">Zinc</keyword>
<evidence type="ECO:0000256" key="10">
    <source>
        <dbReference type="ARBA" id="ARBA00059075"/>
    </source>
</evidence>
<feature type="coiled-coil region" evidence="13">
    <location>
        <begin position="575"/>
        <end position="602"/>
    </location>
</feature>
<dbReference type="SMART" id="SM00064">
    <property type="entry name" value="FYVE"/>
    <property type="match status" value="1"/>
</dbReference>
<comment type="function">
    <text evidence="10">ARL8 effector that promotes the coupling of endolysosomes to dynein-dynactin for retrograde transport along microtubules. Acts by binding both GTP-bound ARL8 and dynein-dynactin. In nonneuronal cells, promotes concentration of endolysosomes in the juxtanuclear area. In hippocampal neurons, drives retrograde transport of endolysosomes from the axon to the soma. Positive regulator of macroautophagy in dendritic cells. Increases autophagic flux, probably by stimulating both autophagosome formation and facilitating tethering with lysosomes. Binds to phosphatidylinositol 3-phosphate (PtdIns3P) through its FYVE-type zinc finger. Positive regulator of osteosclast bone-resorbing activity, possibly by promoting late endosome-lysosome fusion by acting as an adapter protein between RAB7A on late endosomes and LAMP2 on primary lysosomes.</text>
</comment>
<evidence type="ECO:0000259" key="15">
    <source>
        <dbReference type="PROSITE" id="PS50826"/>
    </source>
</evidence>
<dbReference type="PROSITE" id="PS50826">
    <property type="entry name" value="RUN"/>
    <property type="match status" value="1"/>
</dbReference>
<comment type="subcellular location">
    <subcellularLocation>
        <location evidence="2">Cytoplasmic vesicle</location>
        <location evidence="2">Autophagosome</location>
    </subcellularLocation>
    <subcellularLocation>
        <location evidence="1">Lysosome</location>
    </subcellularLocation>
</comment>
<dbReference type="SUPFAM" id="SSF57903">
    <property type="entry name" value="FYVE/PHD zinc finger"/>
    <property type="match status" value="1"/>
</dbReference>
<dbReference type="InterPro" id="IPR017455">
    <property type="entry name" value="Znf_FYVE-rel"/>
</dbReference>
<proteinExistence type="predicted"/>
<dbReference type="FunFam" id="1.20.58.900:FF:000015">
    <property type="entry name" value="RUN and FYVE domain containing 4"/>
    <property type="match status" value="1"/>
</dbReference>
<dbReference type="GO" id="GO:0008270">
    <property type="term" value="F:zinc ion binding"/>
    <property type="evidence" value="ECO:0007669"/>
    <property type="project" value="UniProtKB-KW"/>
</dbReference>
<keyword evidence="8" id="KW-0458">Lysosome</keyword>
<dbReference type="PANTHER" id="PTHR46753">
    <property type="entry name" value="FYVE AND COILED-COIL DOMAIN-CONTAINING PROTEIN 1"/>
    <property type="match status" value="1"/>
</dbReference>
<evidence type="ECO:0000256" key="13">
    <source>
        <dbReference type="SAM" id="Coils"/>
    </source>
</evidence>
<dbReference type="GO" id="GO:0005776">
    <property type="term" value="C:autophagosome"/>
    <property type="evidence" value="ECO:0007669"/>
    <property type="project" value="UniProtKB-SubCell"/>
</dbReference>
<reference evidence="16" key="1">
    <citation type="submission" date="2025-08" db="UniProtKB">
        <authorList>
            <consortium name="Ensembl"/>
        </authorList>
    </citation>
    <scope>IDENTIFICATION</scope>
</reference>
<keyword evidence="7 13" id="KW-0175">Coiled coil</keyword>
<keyword evidence="6" id="KW-0072">Autophagy</keyword>
<feature type="domain" description="RUN" evidence="15">
    <location>
        <begin position="35"/>
        <end position="168"/>
    </location>
</feature>
<accession>A0A8C4R6K8</accession>
<dbReference type="GO" id="GO:0005764">
    <property type="term" value="C:lysosome"/>
    <property type="evidence" value="ECO:0007669"/>
    <property type="project" value="UniProtKB-SubCell"/>
</dbReference>
<evidence type="ECO:0000256" key="4">
    <source>
        <dbReference type="ARBA" id="ARBA00022771"/>
    </source>
</evidence>
<dbReference type="GO" id="GO:0051050">
    <property type="term" value="P:positive regulation of transport"/>
    <property type="evidence" value="ECO:0007669"/>
    <property type="project" value="UniProtKB-ARBA"/>
</dbReference>
<feature type="coiled-coil region" evidence="13">
    <location>
        <begin position="476"/>
        <end position="517"/>
    </location>
</feature>
<keyword evidence="3" id="KW-0479">Metal-binding</keyword>
<protein>
    <recommendedName>
        <fullName evidence="11">RUN and FYVE domain-containing protein 4</fullName>
    </recommendedName>
</protein>
<dbReference type="AlphaFoldDB" id="A0A8C4R6K8"/>
<name>A0A8C4R6K8_EPTBU</name>
<dbReference type="Pfam" id="PF02759">
    <property type="entry name" value="RUN"/>
    <property type="match status" value="1"/>
</dbReference>
<evidence type="ECO:0000256" key="11">
    <source>
        <dbReference type="ARBA" id="ARBA00069100"/>
    </source>
</evidence>
<dbReference type="SUPFAM" id="SSF140741">
    <property type="entry name" value="RUN domain-like"/>
    <property type="match status" value="1"/>
</dbReference>
<evidence type="ECO:0000313" key="16">
    <source>
        <dbReference type="Ensembl" id="ENSEBUP00000025840.1"/>
    </source>
</evidence>
<evidence type="ECO:0000256" key="8">
    <source>
        <dbReference type="ARBA" id="ARBA00023228"/>
    </source>
</evidence>
<evidence type="ECO:0000256" key="5">
    <source>
        <dbReference type="ARBA" id="ARBA00022833"/>
    </source>
</evidence>
<dbReference type="GO" id="GO:0006914">
    <property type="term" value="P:autophagy"/>
    <property type="evidence" value="ECO:0007669"/>
    <property type="project" value="UniProtKB-KW"/>
</dbReference>
<evidence type="ECO:0000256" key="7">
    <source>
        <dbReference type="ARBA" id="ARBA00023054"/>
    </source>
</evidence>
<dbReference type="PANTHER" id="PTHR46753:SF2">
    <property type="entry name" value="FYVE AND COILED-COIL DOMAIN-CONTAINING PROTEIN 1"/>
    <property type="match status" value="1"/>
</dbReference>
<evidence type="ECO:0000259" key="14">
    <source>
        <dbReference type="PROSITE" id="PS50178"/>
    </source>
</evidence>
<evidence type="ECO:0000313" key="17">
    <source>
        <dbReference type="Proteomes" id="UP000694388"/>
    </source>
</evidence>
<feature type="domain" description="FYVE-type" evidence="14">
    <location>
        <begin position="685"/>
        <end position="743"/>
    </location>
</feature>
<evidence type="ECO:0000256" key="12">
    <source>
        <dbReference type="PROSITE-ProRule" id="PRU00091"/>
    </source>
</evidence>
<evidence type="ECO:0000256" key="6">
    <source>
        <dbReference type="ARBA" id="ARBA00023006"/>
    </source>
</evidence>
<dbReference type="GO" id="GO:0072383">
    <property type="term" value="P:plus-end-directed vesicle transport along microtubule"/>
    <property type="evidence" value="ECO:0007669"/>
    <property type="project" value="TreeGrafter"/>
</dbReference>
<dbReference type="Pfam" id="PF01363">
    <property type="entry name" value="FYVE"/>
    <property type="match status" value="1"/>
</dbReference>
<dbReference type="InterPro" id="IPR004012">
    <property type="entry name" value="Run_dom"/>
</dbReference>
<feature type="coiled-coil region" evidence="13">
    <location>
        <begin position="418"/>
        <end position="445"/>
    </location>
</feature>
<dbReference type="GO" id="GO:1901098">
    <property type="term" value="P:positive regulation of autophagosome maturation"/>
    <property type="evidence" value="ECO:0007669"/>
    <property type="project" value="TreeGrafter"/>
</dbReference>
<dbReference type="GO" id="GO:0071353">
    <property type="term" value="P:cellular response to interleukin-4"/>
    <property type="evidence" value="ECO:0007669"/>
    <property type="project" value="UniProtKB-ARBA"/>
</dbReference>